<dbReference type="EnsemblPlants" id="KQK21043">
    <property type="protein sequence ID" value="KQK21043"/>
    <property type="gene ID" value="BRADI_1g58335v3"/>
</dbReference>
<feature type="region of interest" description="Disordered" evidence="1">
    <location>
        <begin position="1"/>
        <end position="36"/>
    </location>
</feature>
<keyword evidence="4" id="KW-1185">Reference proteome</keyword>
<reference evidence="3" key="3">
    <citation type="submission" date="2018-08" db="UniProtKB">
        <authorList>
            <consortium name="EnsemblPlants"/>
        </authorList>
    </citation>
    <scope>IDENTIFICATION</scope>
    <source>
        <strain evidence="3">cv. Bd21</strain>
    </source>
</reference>
<evidence type="ECO:0000313" key="4">
    <source>
        <dbReference type="Proteomes" id="UP000008810"/>
    </source>
</evidence>
<evidence type="ECO:0000313" key="2">
    <source>
        <dbReference type="EMBL" id="KQK21043.1"/>
    </source>
</evidence>
<evidence type="ECO:0000313" key="3">
    <source>
        <dbReference type="EnsemblPlants" id="KQK21043"/>
    </source>
</evidence>
<protein>
    <submittedName>
        <fullName evidence="2 3">Uncharacterized protein</fullName>
    </submittedName>
</protein>
<dbReference type="InParanoid" id="A0A0Q3JTW3"/>
<accession>A0A0Q3JTW3</accession>
<dbReference type="EMBL" id="CM000880">
    <property type="protein sequence ID" value="KQK21043.1"/>
    <property type="molecule type" value="Genomic_DNA"/>
</dbReference>
<dbReference type="AlphaFoldDB" id="A0A0Q3JTW3"/>
<dbReference type="Proteomes" id="UP000008810">
    <property type="component" value="Chromosome 1"/>
</dbReference>
<organism evidence="2">
    <name type="scientific">Brachypodium distachyon</name>
    <name type="common">Purple false brome</name>
    <name type="synonym">Trachynia distachya</name>
    <dbReference type="NCBI Taxonomy" id="15368"/>
    <lineage>
        <taxon>Eukaryota</taxon>
        <taxon>Viridiplantae</taxon>
        <taxon>Streptophyta</taxon>
        <taxon>Embryophyta</taxon>
        <taxon>Tracheophyta</taxon>
        <taxon>Spermatophyta</taxon>
        <taxon>Magnoliopsida</taxon>
        <taxon>Liliopsida</taxon>
        <taxon>Poales</taxon>
        <taxon>Poaceae</taxon>
        <taxon>BOP clade</taxon>
        <taxon>Pooideae</taxon>
        <taxon>Stipodae</taxon>
        <taxon>Brachypodieae</taxon>
        <taxon>Brachypodium</taxon>
    </lineage>
</organism>
<reference evidence="2 3" key="1">
    <citation type="journal article" date="2010" name="Nature">
        <title>Genome sequencing and analysis of the model grass Brachypodium distachyon.</title>
        <authorList>
            <consortium name="International Brachypodium Initiative"/>
        </authorList>
    </citation>
    <scope>NUCLEOTIDE SEQUENCE [LARGE SCALE GENOMIC DNA]</scope>
    <source>
        <strain evidence="2 3">Bd21</strain>
    </source>
</reference>
<evidence type="ECO:0000256" key="1">
    <source>
        <dbReference type="SAM" id="MobiDB-lite"/>
    </source>
</evidence>
<dbReference type="Gramene" id="KQK21043">
    <property type="protein sequence ID" value="KQK21043"/>
    <property type="gene ID" value="BRADI_1g58335v3"/>
</dbReference>
<reference evidence="2" key="2">
    <citation type="submission" date="2017-06" db="EMBL/GenBank/DDBJ databases">
        <title>WGS assembly of Brachypodium distachyon.</title>
        <authorList>
            <consortium name="The International Brachypodium Initiative"/>
            <person name="Lucas S."/>
            <person name="Harmon-Smith M."/>
            <person name="Lail K."/>
            <person name="Tice H."/>
            <person name="Grimwood J."/>
            <person name="Bruce D."/>
            <person name="Barry K."/>
            <person name="Shu S."/>
            <person name="Lindquist E."/>
            <person name="Wang M."/>
            <person name="Pitluck S."/>
            <person name="Vogel J.P."/>
            <person name="Garvin D.F."/>
            <person name="Mockler T.C."/>
            <person name="Schmutz J."/>
            <person name="Rokhsar D."/>
            <person name="Bevan M.W."/>
        </authorList>
    </citation>
    <scope>NUCLEOTIDE SEQUENCE</scope>
    <source>
        <strain evidence="2">Bd21</strain>
    </source>
</reference>
<gene>
    <name evidence="2" type="ORF">BRADI_1g58335v3</name>
</gene>
<proteinExistence type="predicted"/>
<name>A0A0Q3JTW3_BRADI</name>
<sequence length="77" mass="8615">MQPAWNGEVGLKKCKTRAGREQRGSGGEMGSSHGSHGEVLRGCLLRNIRAEWSAVPNRIGKIQIWTKERGIEVWERS</sequence>